<organismHost>
    <name type="scientific">Paramecium bursaria</name>
    <dbReference type="NCBI Taxonomy" id="74790"/>
</organismHost>
<proteinExistence type="predicted"/>
<sequence length="117" mass="12946">MKVAIVLLMIMAHLISCVSSIYMSSCPSSFDPGHQMSIKSQFVGIFSPNKAHTLNHPCHHAGTQPRLCRMEAPQLQCEGASVCLLHPEPRQRLRQGRPSQPRHCLPAGALQDLLRIV</sequence>
<gene>
    <name evidence="1" type="primary">m296L</name>
    <name evidence="1" type="ORF">MT325_m296L</name>
</gene>
<name>A7IU26_PBCVM</name>
<dbReference type="Proteomes" id="UP000246715">
    <property type="component" value="Segment"/>
</dbReference>
<accession>A7IU26</accession>
<reference evidence="1 2" key="1">
    <citation type="journal article" date="2007" name="Virology">
        <title>Sequence and annotation of the 314-kb MT325 and the 321-kb FR483 viruses that infect Chlorella Pbi.</title>
        <authorList>
            <person name="Fitzgerald L.A."/>
            <person name="Graves M.V."/>
            <person name="Li X."/>
            <person name="Feldblyum T."/>
            <person name="Hartigan J."/>
            <person name="Van Etten J.L."/>
        </authorList>
    </citation>
    <scope>NUCLEOTIDE SEQUENCE [LARGE SCALE GENOMIC DNA]</scope>
    <source>
        <strain evidence="1 2">MT325</strain>
    </source>
</reference>
<evidence type="ECO:0000313" key="2">
    <source>
        <dbReference type="Proteomes" id="UP000246715"/>
    </source>
</evidence>
<dbReference type="EMBL" id="DQ491001">
    <property type="protein sequence ID" value="ABT13850.1"/>
    <property type="molecule type" value="Genomic_DNA"/>
</dbReference>
<evidence type="ECO:0000313" key="1">
    <source>
        <dbReference type="EMBL" id="ABT13850.1"/>
    </source>
</evidence>
<protein>
    <submittedName>
        <fullName evidence="1">Uncharacterized protein m296L</fullName>
    </submittedName>
</protein>
<organism evidence="1 2">
    <name type="scientific">Paramecium bursaria Chlorella virus MT325</name>
    <name type="common">PBCV-MT325</name>
    <dbReference type="NCBI Taxonomy" id="346932"/>
    <lineage>
        <taxon>Viruses</taxon>
        <taxon>Varidnaviria</taxon>
        <taxon>Bamfordvirae</taxon>
        <taxon>Nucleocytoviricota</taxon>
        <taxon>Megaviricetes</taxon>
        <taxon>Algavirales</taxon>
        <taxon>Phycodnaviridae</taxon>
        <taxon>Chlorovirus</taxon>
        <taxon>Chlorovirus conductrix</taxon>
        <taxon>Paramecium bursaria Chlorella virus A1</taxon>
    </lineage>
</organism>